<evidence type="ECO:0000313" key="3">
    <source>
        <dbReference type="Proteomes" id="UP001501005"/>
    </source>
</evidence>
<keyword evidence="1" id="KW-0175">Coiled coil</keyword>
<evidence type="ECO:0000256" key="1">
    <source>
        <dbReference type="SAM" id="Coils"/>
    </source>
</evidence>
<reference evidence="3" key="1">
    <citation type="journal article" date="2019" name="Int. J. Syst. Evol. Microbiol.">
        <title>The Global Catalogue of Microorganisms (GCM) 10K type strain sequencing project: providing services to taxonomists for standard genome sequencing and annotation.</title>
        <authorList>
            <consortium name="The Broad Institute Genomics Platform"/>
            <consortium name="The Broad Institute Genome Sequencing Center for Infectious Disease"/>
            <person name="Wu L."/>
            <person name="Ma J."/>
        </authorList>
    </citation>
    <scope>NUCLEOTIDE SEQUENCE [LARGE SCALE GENOMIC DNA]</scope>
    <source>
        <strain evidence="3">JCM 10673</strain>
    </source>
</reference>
<keyword evidence="3" id="KW-1185">Reference proteome</keyword>
<accession>A0ABP3YTV3</accession>
<evidence type="ECO:0000313" key="2">
    <source>
        <dbReference type="EMBL" id="GAA0901465.1"/>
    </source>
</evidence>
<name>A0ABP3YTV3_9ACTN</name>
<protein>
    <submittedName>
        <fullName evidence="2">Uncharacterized protein</fullName>
    </submittedName>
</protein>
<dbReference type="RefSeq" id="WP_344045669.1">
    <property type="nucleotide sequence ID" value="NZ_BAAAHG010000001.1"/>
</dbReference>
<gene>
    <name evidence="2" type="ORF">GCM10009549_02380</name>
</gene>
<dbReference type="Proteomes" id="UP001501005">
    <property type="component" value="Unassembled WGS sequence"/>
</dbReference>
<proteinExistence type="predicted"/>
<dbReference type="EMBL" id="BAAAHG010000001">
    <property type="protein sequence ID" value="GAA0901465.1"/>
    <property type="molecule type" value="Genomic_DNA"/>
</dbReference>
<feature type="coiled-coil region" evidence="1">
    <location>
        <begin position="30"/>
        <end position="57"/>
    </location>
</feature>
<sequence>MSGDTVNMYGGTHNTEMIKNQYLAAPRPASQPLLEAIEELSRLLQELRNQVASATAQVIDDSLPVISSQTSTPQERHRALIAVATIAATVGALGQPVVEAVNRVLELLGAL</sequence>
<comment type="caution">
    <text evidence="2">The sequence shown here is derived from an EMBL/GenBank/DDBJ whole genome shotgun (WGS) entry which is preliminary data.</text>
</comment>
<organism evidence="2 3">
    <name type="scientific">Streptomyces thermoalcalitolerans</name>
    <dbReference type="NCBI Taxonomy" id="65605"/>
    <lineage>
        <taxon>Bacteria</taxon>
        <taxon>Bacillati</taxon>
        <taxon>Actinomycetota</taxon>
        <taxon>Actinomycetes</taxon>
        <taxon>Kitasatosporales</taxon>
        <taxon>Streptomycetaceae</taxon>
        <taxon>Streptomyces</taxon>
    </lineage>
</organism>